<keyword evidence="8 9" id="KW-0624">Polysaccharide degradation</keyword>
<dbReference type="PRINTS" id="PR00134">
    <property type="entry name" value="GLHYDRLASE10"/>
</dbReference>
<dbReference type="GO" id="GO:0045493">
    <property type="term" value="P:xylan catabolic process"/>
    <property type="evidence" value="ECO:0007669"/>
    <property type="project" value="UniProtKB-KW"/>
</dbReference>
<evidence type="ECO:0000256" key="2">
    <source>
        <dbReference type="ARBA" id="ARBA00007495"/>
    </source>
</evidence>
<dbReference type="Gene3D" id="2.80.10.50">
    <property type="match status" value="2"/>
</dbReference>
<dbReference type="Pfam" id="PF00553">
    <property type="entry name" value="CBM_2"/>
    <property type="match status" value="1"/>
</dbReference>
<sequence length="695" mass="75292">MKKILSVFLSLLLIVGTLAVAPFTTAKAATVPSNATLLNTYGKLFGYTGTCITPSQLSNSSILNFVKSQYNSITLENEMKPDAILTTGRISVSEAKNLGYYIPSGYTESTVPKLNFTNVDNVMKTCYQNGIKMRAHTLCWHSQTPDWYFRSGYSSSGSYVSQSVMNTRLEFYIKSVINHVYTSQYGSVVYAWDVVNEYMHASNSGWQTIYGSVNTTPSFVKNAFQYAYDCIDYFGLTDTVSLFYNDYNTYIDTDKTIQMINWINSSKKICSGIGMQSHLSSTYPSVSIYKTALNKFVAQGYEIQITELDAKGNSDSDQAQYYYSIMSAILSAKKAGGKITGITWWGLYDSVSWRTGQNPLLFSSLNTPKQSYTSVLQAYFDAGYTIGSTSGGTATPTPVVTPTPTSTPNPGIGSTVKLTDGWYYIKNVNAQKYLQVKDNTGAAGQNVEISTGTGAAGQKWYLTNTSDGYITLTSGLGNYMMDVANASDTDGANVQIYNGYSGNAQKFVIKSTSTSNVYTVATKASNGTKMLDAYNFGKTDGTNVCQWTYGGYANQQWVFESTSSSGGSTATPTPTPVPTATTTPTATPAPTASGSLPSGITCEYKVVSDWGSSFQGQIVLKNNSSKTYNGWTLQFDYNSTINSLWGAELSSQSGTKVIVKNPSWDATLAPGSAVTINFIATLGSDKNAPVNYSFS</sequence>
<reference evidence="14 15" key="1">
    <citation type="submission" date="2016-10" db="EMBL/GenBank/DDBJ databases">
        <authorList>
            <person name="de Groot N.N."/>
        </authorList>
    </citation>
    <scope>NUCLEOTIDE SEQUENCE [LARGE SCALE GENOMIC DNA]</scope>
    <source>
        <strain evidence="14 15">743A</strain>
    </source>
</reference>
<dbReference type="EC" id="3.2.1.8" evidence="9"/>
<dbReference type="PROSITE" id="PS50231">
    <property type="entry name" value="RICIN_B_LECTIN"/>
    <property type="match status" value="1"/>
</dbReference>
<dbReference type="InterPro" id="IPR035992">
    <property type="entry name" value="Ricin_B-like_lectins"/>
</dbReference>
<name>A0A1I6LF24_9FIRM</name>
<evidence type="ECO:0000313" key="14">
    <source>
        <dbReference type="EMBL" id="SFS02053.1"/>
    </source>
</evidence>
<feature type="domain" description="GH10" evidence="13">
    <location>
        <begin position="31"/>
        <end position="378"/>
    </location>
</feature>
<evidence type="ECO:0000256" key="7">
    <source>
        <dbReference type="ARBA" id="ARBA00023295"/>
    </source>
</evidence>
<keyword evidence="7 9" id="KW-0326">Glycosidase</keyword>
<evidence type="ECO:0000256" key="10">
    <source>
        <dbReference type="SAM" id="MobiDB-lite"/>
    </source>
</evidence>
<evidence type="ECO:0000256" key="1">
    <source>
        <dbReference type="ARBA" id="ARBA00000681"/>
    </source>
</evidence>
<feature type="region of interest" description="Disordered" evidence="10">
    <location>
        <begin position="563"/>
        <end position="592"/>
    </location>
</feature>
<dbReference type="SUPFAM" id="SSF49384">
    <property type="entry name" value="Carbohydrate-binding domain"/>
    <property type="match status" value="1"/>
</dbReference>
<dbReference type="Gene3D" id="3.20.20.80">
    <property type="entry name" value="Glycosidases"/>
    <property type="match status" value="1"/>
</dbReference>
<dbReference type="GO" id="GO:0031176">
    <property type="term" value="F:endo-1,4-beta-xylanase activity"/>
    <property type="evidence" value="ECO:0007669"/>
    <property type="project" value="UniProtKB-EC"/>
</dbReference>
<evidence type="ECO:0000256" key="3">
    <source>
        <dbReference type="ARBA" id="ARBA00022651"/>
    </source>
</evidence>
<dbReference type="PROSITE" id="PS51173">
    <property type="entry name" value="CBM2"/>
    <property type="match status" value="1"/>
</dbReference>
<feature type="chain" id="PRO_5011694016" description="Beta-xylanase" evidence="11">
    <location>
        <begin position="29"/>
        <end position="695"/>
    </location>
</feature>
<dbReference type="OrthoDB" id="9809277at2"/>
<keyword evidence="4 11" id="KW-0732">Signal</keyword>
<evidence type="ECO:0000256" key="4">
    <source>
        <dbReference type="ARBA" id="ARBA00022729"/>
    </source>
</evidence>
<dbReference type="PANTHER" id="PTHR31490">
    <property type="entry name" value="GLYCOSYL HYDROLASE"/>
    <property type="match status" value="1"/>
</dbReference>
<comment type="catalytic activity">
    <reaction evidence="1 9">
        <text>Endohydrolysis of (1-&gt;4)-beta-D-xylosidic linkages in xylans.</text>
        <dbReference type="EC" id="3.2.1.8"/>
    </reaction>
</comment>
<dbReference type="InterPro" id="IPR001919">
    <property type="entry name" value="CBD2"/>
</dbReference>
<keyword evidence="5 9" id="KW-0378">Hydrolase</keyword>
<dbReference type="Proteomes" id="UP000199659">
    <property type="component" value="Unassembled WGS sequence"/>
</dbReference>
<dbReference type="Pfam" id="PF14200">
    <property type="entry name" value="RicinB_lectin_2"/>
    <property type="match status" value="2"/>
</dbReference>
<gene>
    <name evidence="14" type="ORF">SAMN05661086_03248</name>
</gene>
<accession>A0A1I6LF24</accession>
<protein>
    <recommendedName>
        <fullName evidence="9">Beta-xylanase</fullName>
        <ecNumber evidence="9">3.2.1.8</ecNumber>
    </recommendedName>
</protein>
<evidence type="ECO:0000256" key="11">
    <source>
        <dbReference type="SAM" id="SignalP"/>
    </source>
</evidence>
<dbReference type="SMART" id="SM00637">
    <property type="entry name" value="CBD_II"/>
    <property type="match status" value="1"/>
</dbReference>
<dbReference type="Gene3D" id="2.60.40.290">
    <property type="match status" value="1"/>
</dbReference>
<dbReference type="InterPro" id="IPR012291">
    <property type="entry name" value="CBM2_carb-bd_dom_sf"/>
</dbReference>
<evidence type="ECO:0000256" key="9">
    <source>
        <dbReference type="RuleBase" id="RU361174"/>
    </source>
</evidence>
<dbReference type="InterPro" id="IPR000772">
    <property type="entry name" value="Ricin_B_lectin"/>
</dbReference>
<evidence type="ECO:0000259" key="12">
    <source>
        <dbReference type="PROSITE" id="PS51173"/>
    </source>
</evidence>
<organism evidence="14 15">
    <name type="scientific">Anaeromicropila populeti</name>
    <dbReference type="NCBI Taxonomy" id="37658"/>
    <lineage>
        <taxon>Bacteria</taxon>
        <taxon>Bacillati</taxon>
        <taxon>Bacillota</taxon>
        <taxon>Clostridia</taxon>
        <taxon>Lachnospirales</taxon>
        <taxon>Lachnospiraceae</taxon>
        <taxon>Anaeromicropila</taxon>
    </lineage>
</organism>
<dbReference type="PANTHER" id="PTHR31490:SF88">
    <property type="entry name" value="BETA-XYLANASE"/>
    <property type="match status" value="1"/>
</dbReference>
<feature type="signal peptide" evidence="11">
    <location>
        <begin position="1"/>
        <end position="28"/>
    </location>
</feature>
<evidence type="ECO:0000313" key="15">
    <source>
        <dbReference type="Proteomes" id="UP000199659"/>
    </source>
</evidence>
<evidence type="ECO:0000256" key="5">
    <source>
        <dbReference type="ARBA" id="ARBA00022801"/>
    </source>
</evidence>
<dbReference type="SUPFAM" id="SSF51445">
    <property type="entry name" value="(Trans)glycosidases"/>
    <property type="match status" value="1"/>
</dbReference>
<dbReference type="STRING" id="37658.SAMN05661086_03248"/>
<feature type="domain" description="CBM2" evidence="12">
    <location>
        <begin position="583"/>
        <end position="695"/>
    </location>
</feature>
<dbReference type="RefSeq" id="WP_143099201.1">
    <property type="nucleotide sequence ID" value="NZ_FOYZ01000016.1"/>
</dbReference>
<evidence type="ECO:0000259" key="13">
    <source>
        <dbReference type="PROSITE" id="PS51760"/>
    </source>
</evidence>
<keyword evidence="6 9" id="KW-0119">Carbohydrate metabolism</keyword>
<dbReference type="InterPro" id="IPR001000">
    <property type="entry name" value="GH10_dom"/>
</dbReference>
<dbReference type="SUPFAM" id="SSF50370">
    <property type="entry name" value="Ricin B-like lectins"/>
    <property type="match status" value="1"/>
</dbReference>
<evidence type="ECO:0000256" key="8">
    <source>
        <dbReference type="ARBA" id="ARBA00023326"/>
    </source>
</evidence>
<keyword evidence="3 14" id="KW-0858">Xylan degradation</keyword>
<evidence type="ECO:0000256" key="6">
    <source>
        <dbReference type="ARBA" id="ARBA00023277"/>
    </source>
</evidence>
<dbReference type="SMART" id="SM00633">
    <property type="entry name" value="Glyco_10"/>
    <property type="match status" value="1"/>
</dbReference>
<dbReference type="EMBL" id="FOYZ01000016">
    <property type="protein sequence ID" value="SFS02053.1"/>
    <property type="molecule type" value="Genomic_DNA"/>
</dbReference>
<comment type="similarity">
    <text evidence="2 9">Belongs to the glycosyl hydrolase 10 (cellulase F) family.</text>
</comment>
<dbReference type="CDD" id="cd00161">
    <property type="entry name" value="beta-trefoil_Ricin-like"/>
    <property type="match status" value="1"/>
</dbReference>
<dbReference type="GO" id="GO:0030247">
    <property type="term" value="F:polysaccharide binding"/>
    <property type="evidence" value="ECO:0007669"/>
    <property type="project" value="UniProtKB-UniRule"/>
</dbReference>
<dbReference type="Pfam" id="PF00331">
    <property type="entry name" value="Glyco_hydro_10"/>
    <property type="match status" value="1"/>
</dbReference>
<dbReference type="InterPro" id="IPR008965">
    <property type="entry name" value="CBM2/CBM3_carb-bd_dom_sf"/>
</dbReference>
<dbReference type="InterPro" id="IPR017853">
    <property type="entry name" value="GH"/>
</dbReference>
<keyword evidence="15" id="KW-1185">Reference proteome</keyword>
<dbReference type="AlphaFoldDB" id="A0A1I6LF24"/>
<proteinExistence type="inferred from homology"/>
<dbReference type="PROSITE" id="PS51760">
    <property type="entry name" value="GH10_2"/>
    <property type="match status" value="1"/>
</dbReference>
<dbReference type="InterPro" id="IPR044846">
    <property type="entry name" value="GH10"/>
</dbReference>
<dbReference type="SMART" id="SM00458">
    <property type="entry name" value="RICIN"/>
    <property type="match status" value="1"/>
</dbReference>